<comment type="caution">
    <text evidence="2">The sequence shown here is derived from an EMBL/GenBank/DDBJ whole genome shotgun (WGS) entry which is preliminary data.</text>
</comment>
<evidence type="ECO:0000313" key="2">
    <source>
        <dbReference type="EMBL" id="RCK58629.1"/>
    </source>
</evidence>
<protein>
    <submittedName>
        <fullName evidence="2">Potassium transporter Trk</fullName>
    </submittedName>
</protein>
<dbReference type="RefSeq" id="WP_114118232.1">
    <property type="nucleotide sequence ID" value="NZ_BMHU01000002.1"/>
</dbReference>
<dbReference type="EMBL" id="QORO01000003">
    <property type="protein sequence ID" value="RCK58629.1"/>
    <property type="molecule type" value="Genomic_DNA"/>
</dbReference>
<evidence type="ECO:0000256" key="1">
    <source>
        <dbReference type="SAM" id="Phobius"/>
    </source>
</evidence>
<feature type="transmembrane region" description="Helical" evidence="1">
    <location>
        <begin position="69"/>
        <end position="91"/>
    </location>
</feature>
<accession>A0A367XYZ6</accession>
<name>A0A367XYZ6_9MICO</name>
<dbReference type="OrthoDB" id="5125407at2"/>
<organism evidence="2 3">
    <name type="scientific">Microbacterium sorbitolivorans</name>
    <dbReference type="NCBI Taxonomy" id="1867410"/>
    <lineage>
        <taxon>Bacteria</taxon>
        <taxon>Bacillati</taxon>
        <taxon>Actinomycetota</taxon>
        <taxon>Actinomycetes</taxon>
        <taxon>Micrococcales</taxon>
        <taxon>Microbacteriaceae</taxon>
        <taxon>Microbacterium</taxon>
    </lineage>
</organism>
<dbReference type="Proteomes" id="UP000253508">
    <property type="component" value="Unassembled WGS sequence"/>
</dbReference>
<dbReference type="AlphaFoldDB" id="A0A367XYZ6"/>
<keyword evidence="3" id="KW-1185">Reference proteome</keyword>
<feature type="transmembrane region" description="Helical" evidence="1">
    <location>
        <begin position="27"/>
        <end position="49"/>
    </location>
</feature>
<keyword evidence="1" id="KW-0812">Transmembrane</keyword>
<keyword evidence="1" id="KW-0472">Membrane</keyword>
<evidence type="ECO:0000313" key="3">
    <source>
        <dbReference type="Proteomes" id="UP000253508"/>
    </source>
</evidence>
<gene>
    <name evidence="2" type="ORF">DTO57_10765</name>
</gene>
<reference evidence="2 3" key="1">
    <citation type="submission" date="2018-07" db="EMBL/GenBank/DDBJ databases">
        <title>Microbacterium endoborsara sp. nov., a novel actinobacterium isolated from Borszczowia aralocaspica.</title>
        <authorList>
            <person name="An D."/>
        </authorList>
    </citation>
    <scope>NUCLEOTIDE SEQUENCE [LARGE SCALE GENOMIC DNA]</scope>
    <source>
        <strain evidence="2 3">C1.15228</strain>
    </source>
</reference>
<sequence>MDDARSEDEAVRVNQASPVAVRRSPKYGVFTALGVALGVIAALILTFAFSGTSEPSPFTEVRYSQSQTFGFILIWCIPAGIALMLVVAMILDRTIGGHTRQVNVVREITDETEQQG</sequence>
<proteinExistence type="predicted"/>
<keyword evidence="1" id="KW-1133">Transmembrane helix</keyword>